<reference evidence="1" key="1">
    <citation type="submission" date="2022-10" db="EMBL/GenBank/DDBJ databases">
        <title>The complete genomes of actinobacterial strains from the NBC collection.</title>
        <authorList>
            <person name="Joergensen T.S."/>
            <person name="Alvarez Arevalo M."/>
            <person name="Sterndorff E.B."/>
            <person name="Faurdal D."/>
            <person name="Vuksanovic O."/>
            <person name="Mourched A.-S."/>
            <person name="Charusanti P."/>
            <person name="Shaw S."/>
            <person name="Blin K."/>
            <person name="Weber T."/>
        </authorList>
    </citation>
    <scope>NUCLEOTIDE SEQUENCE</scope>
    <source>
        <strain evidence="1">NBC 00180</strain>
    </source>
</reference>
<sequence>MRDRTAVVVSPSRDDRYNRCNRFNRYDVILVSLSVRCPLRGRHWMSVTNT</sequence>
<name>A0AAU1HT73_9ACTN</name>
<dbReference type="EMBL" id="CP108140">
    <property type="protein sequence ID" value="WTP84896.1"/>
    <property type="molecule type" value="Genomic_DNA"/>
</dbReference>
<proteinExistence type="predicted"/>
<dbReference type="AlphaFoldDB" id="A0AAU1HT73"/>
<accession>A0AAU1HT73</accession>
<evidence type="ECO:0000313" key="1">
    <source>
        <dbReference type="EMBL" id="WTP84896.1"/>
    </source>
</evidence>
<gene>
    <name evidence="1" type="ORF">OG477_05780</name>
</gene>
<organism evidence="1">
    <name type="scientific">Streptomyces sp. NBC_00180</name>
    <dbReference type="NCBI Taxonomy" id="2903632"/>
    <lineage>
        <taxon>Bacteria</taxon>
        <taxon>Bacillati</taxon>
        <taxon>Actinomycetota</taxon>
        <taxon>Actinomycetes</taxon>
        <taxon>Kitasatosporales</taxon>
        <taxon>Streptomycetaceae</taxon>
        <taxon>Streptomyces</taxon>
    </lineage>
</organism>
<protein>
    <submittedName>
        <fullName evidence="1">Uncharacterized protein</fullName>
    </submittedName>
</protein>